<proteinExistence type="predicted"/>
<organism evidence="1 2">
    <name type="scientific">Metabacillus halosaccharovorans</name>
    <dbReference type="NCBI Taxonomy" id="930124"/>
    <lineage>
        <taxon>Bacteria</taxon>
        <taxon>Bacillati</taxon>
        <taxon>Bacillota</taxon>
        <taxon>Bacilli</taxon>
        <taxon>Bacillales</taxon>
        <taxon>Bacillaceae</taxon>
        <taxon>Metabacillus</taxon>
    </lineage>
</organism>
<comment type="caution">
    <text evidence="1">The sequence shown here is derived from an EMBL/GenBank/DDBJ whole genome shotgun (WGS) entry which is preliminary data.</text>
</comment>
<dbReference type="Proteomes" id="UP001526147">
    <property type="component" value="Unassembled WGS sequence"/>
</dbReference>
<keyword evidence="2" id="KW-1185">Reference proteome</keyword>
<gene>
    <name evidence="1" type="ORF">OIH86_02415</name>
</gene>
<evidence type="ECO:0000313" key="1">
    <source>
        <dbReference type="EMBL" id="MCV9884500.1"/>
    </source>
</evidence>
<evidence type="ECO:0000313" key="2">
    <source>
        <dbReference type="Proteomes" id="UP001526147"/>
    </source>
</evidence>
<name>A0ABT3DBS4_9BACI</name>
<accession>A0ABT3DBS4</accession>
<dbReference type="RefSeq" id="WP_264141453.1">
    <property type="nucleotide sequence ID" value="NZ_CP162630.1"/>
</dbReference>
<sequence length="68" mass="7813">MVSNSPGRINVIFQHDEKKVHQLIDLTQLTALLGSDLIHIDEMLEPKRVDKKVWVRNINGVTLLIKLK</sequence>
<dbReference type="EMBL" id="JAOYEY010000019">
    <property type="protein sequence ID" value="MCV9884500.1"/>
    <property type="molecule type" value="Genomic_DNA"/>
</dbReference>
<protein>
    <submittedName>
        <fullName evidence="1">Uncharacterized protein</fullName>
    </submittedName>
</protein>
<reference evidence="1 2" key="1">
    <citation type="submission" date="2022-10" db="EMBL/GenBank/DDBJ databases">
        <title>Draft genome assembly of moderately radiation resistant bacterium Metabacillus halosaccharovorans.</title>
        <authorList>
            <person name="Pal S."/>
            <person name="Gopinathan A."/>
        </authorList>
    </citation>
    <scope>NUCLEOTIDE SEQUENCE [LARGE SCALE GENOMIC DNA]</scope>
    <source>
        <strain evidence="1 2">VITHBRA001</strain>
    </source>
</reference>